<evidence type="ECO:0000259" key="1">
    <source>
        <dbReference type="SMART" id="SM00481"/>
    </source>
</evidence>
<dbReference type="Gene3D" id="3.20.20.140">
    <property type="entry name" value="Metal-dependent hydrolases"/>
    <property type="match status" value="1"/>
</dbReference>
<feature type="domain" description="Polymerase/histidinol phosphatase N-terminal" evidence="1">
    <location>
        <begin position="2"/>
        <end position="67"/>
    </location>
</feature>
<dbReference type="InterPro" id="IPR004013">
    <property type="entry name" value="PHP_dom"/>
</dbReference>
<dbReference type="AlphaFoldDB" id="A0A0M3RAW1"/>
<name>A0A0M3RAW1_9BACI</name>
<dbReference type="Pfam" id="PF02811">
    <property type="entry name" value="PHP"/>
    <property type="match status" value="1"/>
</dbReference>
<reference evidence="2 3" key="2">
    <citation type="journal article" date="2016" name="Int. J. Syst. Evol. Microbiol.">
        <title>Bacillus gobiensis sp. nov., isolated from a soil sample.</title>
        <authorList>
            <person name="Liu B."/>
            <person name="Liu G.H."/>
            <person name="Cetin S."/>
            <person name="Schumann P."/>
            <person name="Pan Z.Z."/>
            <person name="Chen Q.Q."/>
        </authorList>
    </citation>
    <scope>NUCLEOTIDE SEQUENCE [LARGE SCALE GENOMIC DNA]</scope>
    <source>
        <strain evidence="2 3">FJAT-4402</strain>
    </source>
</reference>
<dbReference type="GO" id="GO:0035312">
    <property type="term" value="F:5'-3' DNA exonuclease activity"/>
    <property type="evidence" value="ECO:0007669"/>
    <property type="project" value="TreeGrafter"/>
</dbReference>
<protein>
    <submittedName>
        <fullName evidence="2">Phosphoesterase</fullName>
    </submittedName>
</protein>
<reference evidence="3" key="1">
    <citation type="submission" date="2015-08" db="EMBL/GenBank/DDBJ databases">
        <title>Genome sequencing project for genomic taxonomy and phylogenomics of Bacillus-like bacteria.</title>
        <authorList>
            <person name="Liu B."/>
            <person name="Wang J."/>
            <person name="Zhu Y."/>
            <person name="Liu G."/>
            <person name="Chen Q."/>
            <person name="Chen Z."/>
            <person name="Lan J."/>
            <person name="Che J."/>
            <person name="Ge C."/>
            <person name="Shi H."/>
            <person name="Pan Z."/>
            <person name="Liu X."/>
        </authorList>
    </citation>
    <scope>NUCLEOTIDE SEQUENCE [LARGE SCALE GENOMIC DNA]</scope>
    <source>
        <strain evidence="3">FJAT-4402</strain>
    </source>
</reference>
<dbReference type="OrthoDB" id="9804333at2"/>
<dbReference type="SUPFAM" id="SSF89550">
    <property type="entry name" value="PHP domain-like"/>
    <property type="match status" value="1"/>
</dbReference>
<dbReference type="InterPro" id="IPR016195">
    <property type="entry name" value="Pol/histidinol_Pase-like"/>
</dbReference>
<dbReference type="GO" id="GO:0004534">
    <property type="term" value="F:5'-3' RNA exonuclease activity"/>
    <property type="evidence" value="ECO:0007669"/>
    <property type="project" value="TreeGrafter"/>
</dbReference>
<dbReference type="InterPro" id="IPR052018">
    <property type="entry name" value="PHP_domain"/>
</dbReference>
<sequence length="284" mass="31495">MIDLHCHTKVSDCSYTNEEVIAMAKQRGVTNLAITNHDTTDGLKDAIRIGKQAGVNIIPGIEISAFDTKRGRRAHLLGLYITPGHPSIKELCQPLVEKRHLVSKMMVERIIAAGYDITWEQVKALAEGGTGVYKQHIMHALLEKGYTKTIYGALYKELFRRGSDTEGAGIAFIPIDYIPAEEAIRAIQEAEGIPILAHPGQFDNFEAAEEWVGIGLKGIEVKHPLHDANHRAKAIDLAQRFDLIQTGGSDFHGFYSDTDSTIGSYTTDPIQFDRLMEHKSNVLF</sequence>
<proteinExistence type="predicted"/>
<dbReference type="RefSeq" id="WP_053605725.1">
    <property type="nucleotide sequence ID" value="NZ_CP012600.1"/>
</dbReference>
<dbReference type="CDD" id="cd07438">
    <property type="entry name" value="PHP_HisPPase_AMP"/>
    <property type="match status" value="1"/>
</dbReference>
<dbReference type="Proteomes" id="UP000067625">
    <property type="component" value="Chromosome"/>
</dbReference>
<dbReference type="EMBL" id="CP012600">
    <property type="protein sequence ID" value="ALC83852.1"/>
    <property type="molecule type" value="Genomic_DNA"/>
</dbReference>
<evidence type="ECO:0000313" key="2">
    <source>
        <dbReference type="EMBL" id="ALC83852.1"/>
    </source>
</evidence>
<accession>A0A0M3RAW1</accession>
<gene>
    <name evidence="2" type="ORF">AM592_21830</name>
</gene>
<keyword evidence="3" id="KW-1185">Reference proteome</keyword>
<dbReference type="STRING" id="1441095.AM592_21830"/>
<dbReference type="InterPro" id="IPR003141">
    <property type="entry name" value="Pol/His_phosphatase_N"/>
</dbReference>
<dbReference type="PANTHER" id="PTHR42924:SF3">
    <property type="entry name" value="POLYMERASE_HISTIDINOL PHOSPHATASE N-TERMINAL DOMAIN-CONTAINING PROTEIN"/>
    <property type="match status" value="1"/>
</dbReference>
<organism evidence="2 3">
    <name type="scientific">Bacillus gobiensis</name>
    <dbReference type="NCBI Taxonomy" id="1441095"/>
    <lineage>
        <taxon>Bacteria</taxon>
        <taxon>Bacillati</taxon>
        <taxon>Bacillota</taxon>
        <taxon>Bacilli</taxon>
        <taxon>Bacillales</taxon>
        <taxon>Bacillaceae</taxon>
        <taxon>Bacillus</taxon>
    </lineage>
</organism>
<dbReference type="PATRIC" id="fig|1441095.3.peg.4819"/>
<dbReference type="SMART" id="SM00481">
    <property type="entry name" value="POLIIIAc"/>
    <property type="match status" value="1"/>
</dbReference>
<evidence type="ECO:0000313" key="3">
    <source>
        <dbReference type="Proteomes" id="UP000067625"/>
    </source>
</evidence>
<dbReference type="PANTHER" id="PTHR42924">
    <property type="entry name" value="EXONUCLEASE"/>
    <property type="match status" value="1"/>
</dbReference>
<dbReference type="Gene3D" id="1.10.150.650">
    <property type="match status" value="1"/>
</dbReference>